<evidence type="ECO:0000256" key="7">
    <source>
        <dbReference type="ARBA" id="ARBA00023136"/>
    </source>
</evidence>
<dbReference type="InterPro" id="IPR012336">
    <property type="entry name" value="Thioredoxin-like_fold"/>
</dbReference>
<dbReference type="GO" id="GO:0008233">
    <property type="term" value="F:peptidase activity"/>
    <property type="evidence" value="ECO:0007669"/>
    <property type="project" value="InterPro"/>
</dbReference>
<dbReference type="Gene3D" id="3.40.30.10">
    <property type="entry name" value="Glutaredoxin"/>
    <property type="match status" value="1"/>
</dbReference>
<gene>
    <name evidence="12" type="ORF">CLV32_1327</name>
</gene>
<evidence type="ECO:0000313" key="12">
    <source>
        <dbReference type="EMBL" id="TDO22358.1"/>
    </source>
</evidence>
<keyword evidence="8" id="KW-1015">Disulfide bond</keyword>
<evidence type="ECO:0000256" key="2">
    <source>
        <dbReference type="ARBA" id="ARBA00006214"/>
    </source>
</evidence>
<dbReference type="InterPro" id="IPR005074">
    <property type="entry name" value="Peptidase_C39"/>
</dbReference>
<keyword evidence="5 10" id="KW-1133">Transmembrane helix</keyword>
<keyword evidence="6" id="KW-0560">Oxidoreductase</keyword>
<proteinExistence type="inferred from homology"/>
<dbReference type="InterPro" id="IPR012932">
    <property type="entry name" value="VKOR"/>
</dbReference>
<reference evidence="12 13" key="1">
    <citation type="submission" date="2019-03" db="EMBL/GenBank/DDBJ databases">
        <title>Genomic Encyclopedia of Archaeal and Bacterial Type Strains, Phase II (KMG-II): from individual species to whole genera.</title>
        <authorList>
            <person name="Goeker M."/>
        </authorList>
    </citation>
    <scope>NUCLEOTIDE SEQUENCE [LARGE SCALE GENOMIC DNA]</scope>
    <source>
        <strain evidence="12 13">DSM 19034</strain>
    </source>
</reference>
<evidence type="ECO:0000256" key="10">
    <source>
        <dbReference type="SAM" id="Phobius"/>
    </source>
</evidence>
<dbReference type="InterPro" id="IPR038354">
    <property type="entry name" value="VKOR_sf"/>
</dbReference>
<dbReference type="GO" id="GO:0005524">
    <property type="term" value="F:ATP binding"/>
    <property type="evidence" value="ECO:0007669"/>
    <property type="project" value="InterPro"/>
</dbReference>
<comment type="subcellular location">
    <subcellularLocation>
        <location evidence="1">Membrane</location>
        <topology evidence="1">Multi-pass membrane protein</topology>
    </subcellularLocation>
</comment>
<evidence type="ECO:0000256" key="4">
    <source>
        <dbReference type="ARBA" id="ARBA00022719"/>
    </source>
</evidence>
<evidence type="ECO:0000259" key="11">
    <source>
        <dbReference type="PROSITE" id="PS50990"/>
    </source>
</evidence>
<evidence type="ECO:0000256" key="1">
    <source>
        <dbReference type="ARBA" id="ARBA00004141"/>
    </source>
</evidence>
<keyword evidence="4" id="KW-0874">Quinone</keyword>
<dbReference type="AlphaFoldDB" id="A0A4V3C3K1"/>
<feature type="transmembrane region" description="Helical" evidence="10">
    <location>
        <begin position="309"/>
        <end position="330"/>
    </location>
</feature>
<comment type="caution">
    <text evidence="12">The sequence shown here is derived from an EMBL/GenBank/DDBJ whole genome shotgun (WGS) entry which is preliminary data.</text>
</comment>
<dbReference type="RefSeq" id="WP_133553648.1">
    <property type="nucleotide sequence ID" value="NZ_SNWM01000002.1"/>
</dbReference>
<organism evidence="12 13">
    <name type="scientific">Pedobacter duraquae</name>
    <dbReference type="NCBI Taxonomy" id="425511"/>
    <lineage>
        <taxon>Bacteria</taxon>
        <taxon>Pseudomonadati</taxon>
        <taxon>Bacteroidota</taxon>
        <taxon>Sphingobacteriia</taxon>
        <taxon>Sphingobacteriales</taxon>
        <taxon>Sphingobacteriaceae</taxon>
        <taxon>Pedobacter</taxon>
    </lineage>
</organism>
<sequence length="521" mass="59691">MKSNISYVLQHLVNVLKVKVTTSTILAEVHGHPNFPSISTISYVLDKWKMPNGAYKVNTADLSEIPCPFIAQLYSRNGEFVLVQSVSSEHIAVSNDQYVHHSFTIQEFDEMFSGNILLAQSDEYSGEAAFAKKVLLQRIQTLKLPFFISSIICFLIFQIGGDRDVHFSYLALIVLKSMGLIISCILLLHQIDSKNPWIKKVCAQNDVIDCDTILTSKASRVFDFLSWSEVGFFYFAGSCLLLIFPKGENINRILFWLTLFCLPYTFYSIYFQALIARKWCVFCCAIQLIFWLEFVAMCTTDLFQPFAPNISSLVYAMAIFSLPISFWIVFKPILIASTELPAIKMQMIQSKYDDDYFWHLISKQAKYGLLSDKKSFIIGDPKLEHTVTMVANLTCPPCANAYTKLIDVYRSSESFKIQFIFGAGKKDDLKIQLAAHLMSMCRSYSDEEILDALGNWYKHVEKGYNRWSKNYPAEITTSDYEHVNLQYYWSEIANVTHTPAFYINGSPLPTTYHVEELTYFL</sequence>
<dbReference type="PROSITE" id="PS50990">
    <property type="entry name" value="PEPTIDASE_C39"/>
    <property type="match status" value="1"/>
</dbReference>
<dbReference type="Pfam" id="PF13462">
    <property type="entry name" value="Thioredoxin_4"/>
    <property type="match status" value="1"/>
</dbReference>
<dbReference type="GO" id="GO:0006508">
    <property type="term" value="P:proteolysis"/>
    <property type="evidence" value="ECO:0007669"/>
    <property type="project" value="InterPro"/>
</dbReference>
<dbReference type="GO" id="GO:0016491">
    <property type="term" value="F:oxidoreductase activity"/>
    <property type="evidence" value="ECO:0007669"/>
    <property type="project" value="UniProtKB-KW"/>
</dbReference>
<evidence type="ECO:0000256" key="8">
    <source>
        <dbReference type="ARBA" id="ARBA00023157"/>
    </source>
</evidence>
<keyword evidence="7 10" id="KW-0472">Membrane</keyword>
<feature type="domain" description="Peptidase C39" evidence="11">
    <location>
        <begin position="4"/>
        <end position="119"/>
    </location>
</feature>
<dbReference type="OrthoDB" id="1100563at2"/>
<keyword evidence="3 10" id="KW-0812">Transmembrane</keyword>
<feature type="transmembrane region" description="Helical" evidence="10">
    <location>
        <begin position="167"/>
        <end position="188"/>
    </location>
</feature>
<dbReference type="Pfam" id="PF03412">
    <property type="entry name" value="Peptidase_C39"/>
    <property type="match status" value="1"/>
</dbReference>
<evidence type="ECO:0000256" key="3">
    <source>
        <dbReference type="ARBA" id="ARBA00022692"/>
    </source>
</evidence>
<dbReference type="Gene3D" id="1.20.1440.130">
    <property type="entry name" value="VKOR domain"/>
    <property type="match status" value="1"/>
</dbReference>
<evidence type="ECO:0000256" key="6">
    <source>
        <dbReference type="ARBA" id="ARBA00023002"/>
    </source>
</evidence>
<evidence type="ECO:0000313" key="13">
    <source>
        <dbReference type="Proteomes" id="UP000295499"/>
    </source>
</evidence>
<evidence type="ECO:0000256" key="9">
    <source>
        <dbReference type="ARBA" id="ARBA00023284"/>
    </source>
</evidence>
<feature type="transmembrane region" description="Helical" evidence="10">
    <location>
        <begin position="250"/>
        <end position="267"/>
    </location>
</feature>
<dbReference type="Proteomes" id="UP000295499">
    <property type="component" value="Unassembled WGS sequence"/>
</dbReference>
<feature type="transmembrane region" description="Helical" evidence="10">
    <location>
        <begin position="142"/>
        <end position="161"/>
    </location>
</feature>
<dbReference type="Pfam" id="PF07884">
    <property type="entry name" value="VKOR"/>
    <property type="match status" value="1"/>
</dbReference>
<keyword evidence="9" id="KW-0676">Redox-active center</keyword>
<comment type="similarity">
    <text evidence="2">Belongs to the VKOR family.</text>
</comment>
<keyword evidence="13" id="KW-1185">Reference proteome</keyword>
<dbReference type="Gene3D" id="3.90.70.10">
    <property type="entry name" value="Cysteine proteinases"/>
    <property type="match status" value="1"/>
</dbReference>
<accession>A0A4V3C3K1</accession>
<dbReference type="InterPro" id="IPR036249">
    <property type="entry name" value="Thioredoxin-like_sf"/>
</dbReference>
<evidence type="ECO:0000256" key="5">
    <source>
        <dbReference type="ARBA" id="ARBA00022989"/>
    </source>
</evidence>
<feature type="transmembrane region" description="Helical" evidence="10">
    <location>
        <begin position="224"/>
        <end position="244"/>
    </location>
</feature>
<feature type="transmembrane region" description="Helical" evidence="10">
    <location>
        <begin position="279"/>
        <end position="297"/>
    </location>
</feature>
<dbReference type="GO" id="GO:0048038">
    <property type="term" value="F:quinone binding"/>
    <property type="evidence" value="ECO:0007669"/>
    <property type="project" value="UniProtKB-KW"/>
</dbReference>
<name>A0A4V3C3K1_9SPHI</name>
<dbReference type="EMBL" id="SNWM01000002">
    <property type="protein sequence ID" value="TDO22358.1"/>
    <property type="molecule type" value="Genomic_DNA"/>
</dbReference>
<protein>
    <submittedName>
        <fullName evidence="12">Putative membrane protein</fullName>
    </submittedName>
</protein>
<dbReference type="CDD" id="cd12921">
    <property type="entry name" value="VKOR_4"/>
    <property type="match status" value="1"/>
</dbReference>
<dbReference type="SUPFAM" id="SSF52833">
    <property type="entry name" value="Thioredoxin-like"/>
    <property type="match status" value="1"/>
</dbReference>
<dbReference type="GO" id="GO:0016020">
    <property type="term" value="C:membrane"/>
    <property type="evidence" value="ECO:0007669"/>
    <property type="project" value="UniProtKB-SubCell"/>
</dbReference>